<accession>A0A7N0UG68</accession>
<evidence type="ECO:0000313" key="3">
    <source>
        <dbReference type="EnsemblPlants" id="Kaladp0067s0056.1.v1.1"/>
    </source>
</evidence>
<evidence type="ECO:0000256" key="1">
    <source>
        <dbReference type="ARBA" id="ARBA00009995"/>
    </source>
</evidence>
<evidence type="ECO:0008006" key="5">
    <source>
        <dbReference type="Google" id="ProtNLM"/>
    </source>
</evidence>
<keyword evidence="4" id="KW-1185">Reference proteome</keyword>
<dbReference type="PANTHER" id="PTHR48049">
    <property type="entry name" value="GLYCOSYLTRANSFERASE"/>
    <property type="match status" value="1"/>
</dbReference>
<reference evidence="3" key="1">
    <citation type="submission" date="2021-01" db="UniProtKB">
        <authorList>
            <consortium name="EnsemblPlants"/>
        </authorList>
    </citation>
    <scope>IDENTIFICATION</scope>
</reference>
<dbReference type="PANTHER" id="PTHR48049:SF84">
    <property type="entry name" value="UDP-GLYCOSYLTRANSFERASE 79A6"/>
    <property type="match status" value="1"/>
</dbReference>
<proteinExistence type="inferred from homology"/>
<protein>
    <recommendedName>
        <fullName evidence="5">Glycosyltransferase</fullName>
    </recommendedName>
</protein>
<dbReference type="GO" id="GO:0035251">
    <property type="term" value="F:UDP-glucosyltransferase activity"/>
    <property type="evidence" value="ECO:0007669"/>
    <property type="project" value="InterPro"/>
</dbReference>
<dbReference type="SUPFAM" id="SSF53756">
    <property type="entry name" value="UDP-Glycosyltransferase/glycogen phosphorylase"/>
    <property type="match status" value="1"/>
</dbReference>
<dbReference type="InterPro" id="IPR050481">
    <property type="entry name" value="UDP-glycosyltransf_plant"/>
</dbReference>
<dbReference type="Pfam" id="PF00201">
    <property type="entry name" value="UDPGT"/>
    <property type="match status" value="1"/>
</dbReference>
<sequence>MNINLNKQHLHFAMHPWFAMGHLKPYMQLSNNLAEQGHRVTFFLPSKVHPSISPFNSHPDLITLIPITLPPVSGLDPNIQTTADCDLPAQYLLAAAFDKTAPVIQSHLQTLQPDAIFFDFVYWIPDMAKTLGILSIFKLAGSDRPLPSDFTPAFLMGEYGEGITLGERLKMSGTQCDMIAFRTFRELEGYYLDYIQQEVQKPVFPVGHTLLPPPATPLVEKMQIWLGRFEPKSVVYCSFGSECTLPLDQFQEILLGLELTGFPFLVALRPPEEADSIESALPEGFKKRTQERGLVTGEWVQQQHILGHESVGCFITHCGASSAAEGLMSECQLVLLPYLITDRFVSAKVMSQDMRVGVEVERGDEDGLFDRNGVCKAVMQVMNNVEDGVGKEVKINHDKLRRVCSVLS</sequence>
<dbReference type="Proteomes" id="UP000594263">
    <property type="component" value="Unplaced"/>
</dbReference>
<evidence type="ECO:0000313" key="4">
    <source>
        <dbReference type="Proteomes" id="UP000594263"/>
    </source>
</evidence>
<dbReference type="CDD" id="cd03784">
    <property type="entry name" value="GT1_Gtf-like"/>
    <property type="match status" value="1"/>
</dbReference>
<organism evidence="3 4">
    <name type="scientific">Kalanchoe fedtschenkoi</name>
    <name type="common">Lavender scallops</name>
    <name type="synonym">South American air plant</name>
    <dbReference type="NCBI Taxonomy" id="63787"/>
    <lineage>
        <taxon>Eukaryota</taxon>
        <taxon>Viridiplantae</taxon>
        <taxon>Streptophyta</taxon>
        <taxon>Embryophyta</taxon>
        <taxon>Tracheophyta</taxon>
        <taxon>Spermatophyta</taxon>
        <taxon>Magnoliopsida</taxon>
        <taxon>eudicotyledons</taxon>
        <taxon>Gunneridae</taxon>
        <taxon>Pentapetalae</taxon>
        <taxon>Saxifragales</taxon>
        <taxon>Crassulaceae</taxon>
        <taxon>Kalanchoe</taxon>
    </lineage>
</organism>
<dbReference type="InterPro" id="IPR002213">
    <property type="entry name" value="UDP_glucos_trans"/>
</dbReference>
<dbReference type="EnsemblPlants" id="Kaladp0067s0056.1.v1.1">
    <property type="protein sequence ID" value="Kaladp0067s0056.1.v1.1"/>
    <property type="gene ID" value="Kaladp0067s0056.v1.1"/>
</dbReference>
<dbReference type="FunFam" id="3.40.50.2000:FF:000037">
    <property type="entry name" value="Glycosyltransferase"/>
    <property type="match status" value="1"/>
</dbReference>
<dbReference type="AlphaFoldDB" id="A0A7N0UG68"/>
<keyword evidence="2" id="KW-0808">Transferase</keyword>
<evidence type="ECO:0000256" key="2">
    <source>
        <dbReference type="ARBA" id="ARBA00022679"/>
    </source>
</evidence>
<name>A0A7N0UG68_KALFE</name>
<comment type="similarity">
    <text evidence="1">Belongs to the UDP-glycosyltransferase family.</text>
</comment>
<dbReference type="Gene3D" id="3.40.50.2000">
    <property type="entry name" value="Glycogen Phosphorylase B"/>
    <property type="match status" value="3"/>
</dbReference>
<dbReference type="Gramene" id="Kaladp0067s0056.1.v1.1">
    <property type="protein sequence ID" value="Kaladp0067s0056.1.v1.1"/>
    <property type="gene ID" value="Kaladp0067s0056.v1.1"/>
</dbReference>